<protein>
    <recommendedName>
        <fullName evidence="1">RNase H type-1 domain-containing protein</fullName>
    </recommendedName>
</protein>
<evidence type="ECO:0000313" key="3">
    <source>
        <dbReference type="Proteomes" id="UP000824469"/>
    </source>
</evidence>
<evidence type="ECO:0000313" key="2">
    <source>
        <dbReference type="EMBL" id="KAH9316634.1"/>
    </source>
</evidence>
<name>A0AA38G8W3_TAXCH</name>
<reference evidence="2 3" key="1">
    <citation type="journal article" date="2021" name="Nat. Plants">
        <title>The Taxus genome provides insights into paclitaxel biosynthesis.</title>
        <authorList>
            <person name="Xiong X."/>
            <person name="Gou J."/>
            <person name="Liao Q."/>
            <person name="Li Y."/>
            <person name="Zhou Q."/>
            <person name="Bi G."/>
            <person name="Li C."/>
            <person name="Du R."/>
            <person name="Wang X."/>
            <person name="Sun T."/>
            <person name="Guo L."/>
            <person name="Liang H."/>
            <person name="Lu P."/>
            <person name="Wu Y."/>
            <person name="Zhang Z."/>
            <person name="Ro D.K."/>
            <person name="Shang Y."/>
            <person name="Huang S."/>
            <person name="Yan J."/>
        </authorList>
    </citation>
    <scope>NUCLEOTIDE SEQUENCE [LARGE SCALE GENOMIC DNA]</scope>
    <source>
        <strain evidence="2">Ta-2019</strain>
    </source>
</reference>
<dbReference type="EMBL" id="JAHRHJ020000005">
    <property type="protein sequence ID" value="KAH9316634.1"/>
    <property type="molecule type" value="Genomic_DNA"/>
</dbReference>
<keyword evidence="3" id="KW-1185">Reference proteome</keyword>
<dbReference type="PANTHER" id="PTHR48475:SF1">
    <property type="entry name" value="RNASE H TYPE-1 DOMAIN-CONTAINING PROTEIN"/>
    <property type="match status" value="1"/>
</dbReference>
<dbReference type="AlphaFoldDB" id="A0AA38G8W3"/>
<dbReference type="PANTHER" id="PTHR48475">
    <property type="entry name" value="RIBONUCLEASE H"/>
    <property type="match status" value="1"/>
</dbReference>
<sequence>NSEDLRVDVLFQDNGLSKYFLTAERDENFPFLKEDDKNQLWIMKFDGSRSNLGVGGFLTYPSGELFPFAYKLQFVNINNIVEYDSLLLKMDVVESIGIKKLKCLNDVEAVVKQVRDQYQVKNPRLEHYGNRVWDCIDSFEVFSIQDIHHEKNEKVDSLTVLTSLMTPHPAFNKDK</sequence>
<dbReference type="GO" id="GO:0003676">
    <property type="term" value="F:nucleic acid binding"/>
    <property type="evidence" value="ECO:0007669"/>
    <property type="project" value="InterPro"/>
</dbReference>
<evidence type="ECO:0000259" key="1">
    <source>
        <dbReference type="Pfam" id="PF13456"/>
    </source>
</evidence>
<dbReference type="GO" id="GO:0004523">
    <property type="term" value="F:RNA-DNA hybrid ribonuclease activity"/>
    <property type="evidence" value="ECO:0007669"/>
    <property type="project" value="InterPro"/>
</dbReference>
<organism evidence="2 3">
    <name type="scientific">Taxus chinensis</name>
    <name type="common">Chinese yew</name>
    <name type="synonym">Taxus wallichiana var. chinensis</name>
    <dbReference type="NCBI Taxonomy" id="29808"/>
    <lineage>
        <taxon>Eukaryota</taxon>
        <taxon>Viridiplantae</taxon>
        <taxon>Streptophyta</taxon>
        <taxon>Embryophyta</taxon>
        <taxon>Tracheophyta</taxon>
        <taxon>Spermatophyta</taxon>
        <taxon>Pinopsida</taxon>
        <taxon>Pinidae</taxon>
        <taxon>Conifers II</taxon>
        <taxon>Cupressales</taxon>
        <taxon>Taxaceae</taxon>
        <taxon>Taxus</taxon>
    </lineage>
</organism>
<feature type="non-terminal residue" evidence="2">
    <location>
        <position position="175"/>
    </location>
</feature>
<dbReference type="InterPro" id="IPR012337">
    <property type="entry name" value="RNaseH-like_sf"/>
</dbReference>
<comment type="caution">
    <text evidence="2">The sequence shown here is derived from an EMBL/GenBank/DDBJ whole genome shotgun (WGS) entry which is preliminary data.</text>
</comment>
<dbReference type="Proteomes" id="UP000824469">
    <property type="component" value="Unassembled WGS sequence"/>
</dbReference>
<accession>A0AA38G8W3</accession>
<dbReference type="InterPro" id="IPR036397">
    <property type="entry name" value="RNaseH_sf"/>
</dbReference>
<dbReference type="Pfam" id="PF13456">
    <property type="entry name" value="RVT_3"/>
    <property type="match status" value="1"/>
</dbReference>
<dbReference type="SUPFAM" id="SSF53098">
    <property type="entry name" value="Ribonuclease H-like"/>
    <property type="match status" value="1"/>
</dbReference>
<feature type="domain" description="RNase H type-1" evidence="1">
    <location>
        <begin position="53"/>
        <end position="158"/>
    </location>
</feature>
<proteinExistence type="predicted"/>
<gene>
    <name evidence="2" type="ORF">KI387_025261</name>
</gene>
<dbReference type="Gene3D" id="3.30.420.10">
    <property type="entry name" value="Ribonuclease H-like superfamily/Ribonuclease H"/>
    <property type="match status" value="1"/>
</dbReference>
<feature type="non-terminal residue" evidence="2">
    <location>
        <position position="1"/>
    </location>
</feature>
<dbReference type="InterPro" id="IPR002156">
    <property type="entry name" value="RNaseH_domain"/>
</dbReference>